<proteinExistence type="predicted"/>
<accession>A0A9E6R7M8</accession>
<dbReference type="AlphaFoldDB" id="A0A9E6R7M8"/>
<dbReference type="KEGG" id="cmet:K6K41_14690"/>
<sequence>MLGYVIDANATCYLSNVGKRTVRVKGQRILDSSGAVLTPDATTCGSPEGFDLAPGATCYLGRNTTVSPLACGAFVSNSTFMRGTLEWRKAPTDASYAVGRIELTAKTSSAPVD</sequence>
<gene>
    <name evidence="1" type="ORF">K6K41_14690</name>
</gene>
<dbReference type="EMBL" id="CP081869">
    <property type="protein sequence ID" value="QZN98358.1"/>
    <property type="molecule type" value="Genomic_DNA"/>
</dbReference>
<organism evidence="1 2">
    <name type="scientific">Chenggangzhangella methanolivorans</name>
    <dbReference type="NCBI Taxonomy" id="1437009"/>
    <lineage>
        <taxon>Bacteria</taxon>
        <taxon>Pseudomonadati</taxon>
        <taxon>Pseudomonadota</taxon>
        <taxon>Alphaproteobacteria</taxon>
        <taxon>Hyphomicrobiales</taxon>
        <taxon>Methylopilaceae</taxon>
        <taxon>Chenggangzhangella</taxon>
    </lineage>
</organism>
<dbReference type="Proteomes" id="UP000825701">
    <property type="component" value="Chromosome"/>
</dbReference>
<dbReference type="RefSeq" id="WP_261401267.1">
    <property type="nucleotide sequence ID" value="NZ_CP081869.1"/>
</dbReference>
<reference evidence="1" key="1">
    <citation type="submission" date="2021-08" db="EMBL/GenBank/DDBJ databases">
        <authorList>
            <person name="Zhang H."/>
            <person name="Xu M."/>
            <person name="Yu Z."/>
            <person name="Yang L."/>
            <person name="Cai Y."/>
        </authorList>
    </citation>
    <scope>NUCLEOTIDE SEQUENCE</scope>
    <source>
        <strain evidence="1">CHL1</strain>
    </source>
</reference>
<evidence type="ECO:0000313" key="2">
    <source>
        <dbReference type="Proteomes" id="UP000825701"/>
    </source>
</evidence>
<keyword evidence="2" id="KW-1185">Reference proteome</keyword>
<protein>
    <submittedName>
        <fullName evidence="1">Uncharacterized protein</fullName>
    </submittedName>
</protein>
<evidence type="ECO:0000313" key="1">
    <source>
        <dbReference type="EMBL" id="QZN98358.1"/>
    </source>
</evidence>
<name>A0A9E6R7M8_9HYPH</name>